<protein>
    <submittedName>
        <fullName evidence="2">Uncharacterized protein</fullName>
    </submittedName>
</protein>
<name>A0ABR0T4K6_9HYPO</name>
<keyword evidence="1" id="KW-1133">Transmembrane helix</keyword>
<feature type="transmembrane region" description="Helical" evidence="1">
    <location>
        <begin position="159"/>
        <end position="182"/>
    </location>
</feature>
<feature type="transmembrane region" description="Helical" evidence="1">
    <location>
        <begin position="104"/>
        <end position="123"/>
    </location>
</feature>
<accession>A0ABR0T4K6</accession>
<proteinExistence type="predicted"/>
<organism evidence="2 3">
    <name type="scientific">Cladobotryum mycophilum</name>
    <dbReference type="NCBI Taxonomy" id="491253"/>
    <lineage>
        <taxon>Eukaryota</taxon>
        <taxon>Fungi</taxon>
        <taxon>Dikarya</taxon>
        <taxon>Ascomycota</taxon>
        <taxon>Pezizomycotina</taxon>
        <taxon>Sordariomycetes</taxon>
        <taxon>Hypocreomycetidae</taxon>
        <taxon>Hypocreales</taxon>
        <taxon>Hypocreaceae</taxon>
        <taxon>Cladobotryum</taxon>
    </lineage>
</organism>
<evidence type="ECO:0000313" key="3">
    <source>
        <dbReference type="Proteomes" id="UP001338125"/>
    </source>
</evidence>
<sequence length="189" mass="20228">MSDILACVNEETITPAHGAMKAHQMRNQLFTRMRAKTSPIGLLLVRSVHPGISSYHYYLDKNARSKYKKAFKDLTQEEAREVSLYTIDSAGRAGSFVTRVARGAGLTAKAVLVVGLAVLCLVSRNANWASLGQDILCWASSIFTGQLCAQIITSTGGPIGAILGSIAGSVLGSFMSILLLSYHHESAKA</sequence>
<feature type="transmembrane region" description="Helical" evidence="1">
    <location>
        <begin position="135"/>
        <end position="153"/>
    </location>
</feature>
<gene>
    <name evidence="2" type="ORF">PT974_01657</name>
</gene>
<reference evidence="2 3" key="1">
    <citation type="submission" date="2024-01" db="EMBL/GenBank/DDBJ databases">
        <title>Complete genome of Cladobotryum mycophilum ATHUM6906.</title>
        <authorList>
            <person name="Christinaki A.C."/>
            <person name="Myridakis A.I."/>
            <person name="Kouvelis V.N."/>
        </authorList>
    </citation>
    <scope>NUCLEOTIDE SEQUENCE [LARGE SCALE GENOMIC DNA]</scope>
    <source>
        <strain evidence="2 3">ATHUM6906</strain>
    </source>
</reference>
<evidence type="ECO:0000256" key="1">
    <source>
        <dbReference type="SAM" id="Phobius"/>
    </source>
</evidence>
<dbReference type="EMBL" id="JAVFKD010000001">
    <property type="protein sequence ID" value="KAK5999264.1"/>
    <property type="molecule type" value="Genomic_DNA"/>
</dbReference>
<comment type="caution">
    <text evidence="2">The sequence shown here is derived from an EMBL/GenBank/DDBJ whole genome shotgun (WGS) entry which is preliminary data.</text>
</comment>
<evidence type="ECO:0000313" key="2">
    <source>
        <dbReference type="EMBL" id="KAK5999264.1"/>
    </source>
</evidence>
<keyword evidence="3" id="KW-1185">Reference proteome</keyword>
<dbReference type="Proteomes" id="UP001338125">
    <property type="component" value="Unassembled WGS sequence"/>
</dbReference>
<keyword evidence="1" id="KW-0812">Transmembrane</keyword>
<keyword evidence="1" id="KW-0472">Membrane</keyword>